<protein>
    <submittedName>
        <fullName evidence="1">ABC-type glycerol-3-phosphate transport system substrate-binding protein</fullName>
    </submittedName>
</protein>
<dbReference type="PANTHER" id="PTHR43649">
    <property type="entry name" value="ARABINOSE-BINDING PROTEIN-RELATED"/>
    <property type="match status" value="1"/>
</dbReference>
<evidence type="ECO:0000313" key="1">
    <source>
        <dbReference type="EMBL" id="TCO49506.1"/>
    </source>
</evidence>
<dbReference type="AlphaFoldDB" id="A0A4R2IYI0"/>
<accession>A0A4R2IYI0</accession>
<dbReference type="PROSITE" id="PS51318">
    <property type="entry name" value="TAT"/>
    <property type="match status" value="1"/>
</dbReference>
<dbReference type="InterPro" id="IPR006059">
    <property type="entry name" value="SBP"/>
</dbReference>
<gene>
    <name evidence="1" type="ORF">EV646_103488</name>
</gene>
<dbReference type="Gene3D" id="3.40.190.10">
    <property type="entry name" value="Periplasmic binding protein-like II"/>
    <property type="match status" value="2"/>
</dbReference>
<evidence type="ECO:0000313" key="2">
    <source>
        <dbReference type="Proteomes" id="UP000295573"/>
    </source>
</evidence>
<dbReference type="PANTHER" id="PTHR43649:SF12">
    <property type="entry name" value="DIACETYLCHITOBIOSE BINDING PROTEIN DASA"/>
    <property type="match status" value="1"/>
</dbReference>
<dbReference type="InterPro" id="IPR006311">
    <property type="entry name" value="TAT_signal"/>
</dbReference>
<reference evidence="1 2" key="1">
    <citation type="journal article" date="2015" name="Stand. Genomic Sci.">
        <title>Genomic Encyclopedia of Bacterial and Archaeal Type Strains, Phase III: the genomes of soil and plant-associated and newly described type strains.</title>
        <authorList>
            <person name="Whitman W.B."/>
            <person name="Woyke T."/>
            <person name="Klenk H.P."/>
            <person name="Zhou Y."/>
            <person name="Lilburn T.G."/>
            <person name="Beck B.J."/>
            <person name="De Vos P."/>
            <person name="Vandamme P."/>
            <person name="Eisen J.A."/>
            <person name="Garrity G."/>
            <person name="Hugenholtz P."/>
            <person name="Kyrpides N.C."/>
        </authorList>
    </citation>
    <scope>NUCLEOTIDE SEQUENCE [LARGE SCALE GENOMIC DNA]</scope>
    <source>
        <strain evidence="1 2">VKM Ac-2541</strain>
    </source>
</reference>
<proteinExistence type="predicted"/>
<name>A0A4R2IYI0_9ACTN</name>
<dbReference type="OrthoDB" id="3655235at2"/>
<organism evidence="1 2">
    <name type="scientific">Kribbella antiqua</name>
    <dbReference type="NCBI Taxonomy" id="2512217"/>
    <lineage>
        <taxon>Bacteria</taxon>
        <taxon>Bacillati</taxon>
        <taxon>Actinomycetota</taxon>
        <taxon>Actinomycetes</taxon>
        <taxon>Propionibacteriales</taxon>
        <taxon>Kribbellaceae</taxon>
        <taxon>Kribbella</taxon>
    </lineage>
</organism>
<dbReference type="Pfam" id="PF01547">
    <property type="entry name" value="SBP_bac_1"/>
    <property type="match status" value="1"/>
</dbReference>
<keyword evidence="2" id="KW-1185">Reference proteome</keyword>
<dbReference type="SUPFAM" id="SSF53850">
    <property type="entry name" value="Periplasmic binding protein-like II"/>
    <property type="match status" value="1"/>
</dbReference>
<dbReference type="Proteomes" id="UP000295573">
    <property type="component" value="Unassembled WGS sequence"/>
</dbReference>
<sequence>MERLSRRTVLKTGLGLGAAAGLSPFLQGCGDNGESGSDDNSGTPQGTVKVWMHQEDLFNQVFQSAVADYRKQFPNVTIEPLQIPLPQLDTKLQTALIGDQAPDIVKTGGWTLANYIRKRQLEPVSLPAVGAKSYDEFADRYQENALSSLTFDERVYGVPIDFNTTYLFYRRDRFAQAGLDPDKPPTTWEQVAEYSKKLTTTGAGGKKIGWQWFYTTPIWSELELTPLVRGLGGRILSEDGSSSSLSSPEGIKALEYVASVGDPKLSNKNDVYGMFADGVAAMQLSGVFSVSLTHSFNSKAVFGDTFDCAPVPQWASAKEKTASGYTWAWTVPAKAKNKFTAWHFINFLQDRKVTDASLKTAGLIVPTKDWQKEPVAKGKEFQILSDQVSYADFGTPVPAWNEMAQALTDAIAAVANGKKPADKAAKDFDDAMKGVLG</sequence>
<dbReference type="PROSITE" id="PS51257">
    <property type="entry name" value="PROKAR_LIPOPROTEIN"/>
    <property type="match status" value="1"/>
</dbReference>
<dbReference type="RefSeq" id="WP_132147503.1">
    <property type="nucleotide sequence ID" value="NZ_SLWR01000003.1"/>
</dbReference>
<dbReference type="EMBL" id="SLWR01000003">
    <property type="protein sequence ID" value="TCO49506.1"/>
    <property type="molecule type" value="Genomic_DNA"/>
</dbReference>
<comment type="caution">
    <text evidence="1">The sequence shown here is derived from an EMBL/GenBank/DDBJ whole genome shotgun (WGS) entry which is preliminary data.</text>
</comment>
<dbReference type="InterPro" id="IPR050490">
    <property type="entry name" value="Bact_solute-bd_prot1"/>
</dbReference>